<organism evidence="2 3">
    <name type="scientific">Fusarium equiseti</name>
    <name type="common">Fusarium scirpi</name>
    <dbReference type="NCBI Taxonomy" id="61235"/>
    <lineage>
        <taxon>Eukaryota</taxon>
        <taxon>Fungi</taxon>
        <taxon>Dikarya</taxon>
        <taxon>Ascomycota</taxon>
        <taxon>Pezizomycotina</taxon>
        <taxon>Sordariomycetes</taxon>
        <taxon>Hypocreomycetidae</taxon>
        <taxon>Hypocreales</taxon>
        <taxon>Nectriaceae</taxon>
        <taxon>Fusarium</taxon>
        <taxon>Fusarium incarnatum-equiseti species complex</taxon>
    </lineage>
</organism>
<protein>
    <recommendedName>
        <fullName evidence="4">DUF952 domain-containing protein</fullName>
    </recommendedName>
</protein>
<comment type="caution">
    <text evidence="2">The sequence shown here is derived from an EMBL/GenBank/DDBJ whole genome shotgun (WGS) entry which is preliminary data.</text>
</comment>
<dbReference type="InterPro" id="IPR009297">
    <property type="entry name" value="DUF952"/>
</dbReference>
<dbReference type="Proteomes" id="UP000693738">
    <property type="component" value="Unassembled WGS sequence"/>
</dbReference>
<feature type="region of interest" description="Disordered" evidence="1">
    <location>
        <begin position="1"/>
        <end position="30"/>
    </location>
</feature>
<evidence type="ECO:0000313" key="2">
    <source>
        <dbReference type="EMBL" id="CAG7560096.1"/>
    </source>
</evidence>
<dbReference type="PANTHER" id="PTHR34129:SF1">
    <property type="entry name" value="DUF952 DOMAIN-CONTAINING PROTEIN"/>
    <property type="match status" value="1"/>
</dbReference>
<reference evidence="2" key="1">
    <citation type="submission" date="2021-05" db="EMBL/GenBank/DDBJ databases">
        <authorList>
            <person name="Khan N."/>
        </authorList>
    </citation>
    <scope>NUCLEOTIDE SEQUENCE</scope>
</reference>
<name>A0A8J2ILN0_FUSEQ</name>
<dbReference type="AlphaFoldDB" id="A0A8J2ILN0"/>
<evidence type="ECO:0008006" key="4">
    <source>
        <dbReference type="Google" id="ProtNLM"/>
    </source>
</evidence>
<evidence type="ECO:0000256" key="1">
    <source>
        <dbReference type="SAM" id="MobiDB-lite"/>
    </source>
</evidence>
<dbReference type="Pfam" id="PF06108">
    <property type="entry name" value="DUF952"/>
    <property type="match status" value="1"/>
</dbReference>
<proteinExistence type="predicted"/>
<evidence type="ECO:0000313" key="3">
    <source>
        <dbReference type="Proteomes" id="UP000693738"/>
    </source>
</evidence>
<dbReference type="PANTHER" id="PTHR34129">
    <property type="entry name" value="BLR1139 PROTEIN"/>
    <property type="match status" value="1"/>
</dbReference>
<gene>
    <name evidence="2" type="ORF">FEQUK3_LOCUS5788</name>
</gene>
<sequence length="117" mass="13438">MSAESPPKYIYKINPSPPEDPFPKEHPLSDLDRNDGFVHLSTSSQVPKTADLFFTKATSLWVIKLEYVQFADSMKWEGGFPHLYGNFGADHVDSIENFAREQNQTWGEVMEKSNWLE</sequence>
<dbReference type="EMBL" id="CAJSTJ010000132">
    <property type="protein sequence ID" value="CAG7560096.1"/>
    <property type="molecule type" value="Genomic_DNA"/>
</dbReference>
<feature type="compositionally biased region" description="Basic and acidic residues" evidence="1">
    <location>
        <begin position="21"/>
        <end position="30"/>
    </location>
</feature>
<accession>A0A8J2ILN0</accession>